<dbReference type="GO" id="GO:0046872">
    <property type="term" value="F:metal ion binding"/>
    <property type="evidence" value="ECO:0007669"/>
    <property type="project" value="UniProtKB-KW"/>
</dbReference>
<sequence length="283" mass="32167">MRAPRRNEAGHVWACRPAPRPILLSTKAWRRILYGRITIFFSGTLNMRSFLLLTALALCANTSSLFAADTKPHQTSATAMPAWQHAMKTQDLKVRRELAERITQLNTDAKRRDKLMREARHRAVLCKHCHGEDGNAVREGVPSLAGQNPIYLVDQFQRFGDGRRYDFFMGGLAKSFSQEDKIKLALYYSQQQMIPTGGGRSELMEQGKQLYHRFCVECHGADGRGESGYAHLAGQRPEYIIKILKEFQNLSGRRSNPWMTARAKQLRTPQEIEAVASYLANLE</sequence>
<evidence type="ECO:0000256" key="4">
    <source>
        <dbReference type="ARBA" id="ARBA00022982"/>
    </source>
</evidence>
<evidence type="ECO:0000313" key="8">
    <source>
        <dbReference type="EMBL" id="EGV51463.1"/>
    </source>
</evidence>
<evidence type="ECO:0000256" key="1">
    <source>
        <dbReference type="ARBA" id="ARBA00022448"/>
    </source>
</evidence>
<reference evidence="8" key="1">
    <citation type="journal article" date="2011" name="ISME J.">
        <title>The endosymbionts of the deep-sea tubeworms Riftia pachyptila and Tevnia jerichonana share an identical physiology as revealed by proteogenomic analyses.</title>
        <authorList>
            <person name="Gardebrecht A."/>
            <person name="Markert S."/>
            <person name="Felbeck H."/>
            <person name="Thuermer A."/>
            <person name="Albrecht D."/>
            <person name="Wollherr A."/>
            <person name="Kabisch J."/>
            <person name="Lehmann R."/>
            <person name="Daniel R."/>
            <person name="Liesegang H."/>
            <person name="Hecker M."/>
            <person name="Sievert S.M."/>
            <person name="Schweder T."/>
        </authorList>
    </citation>
    <scope>NUCLEOTIDE SEQUENCE [LARGE SCALE GENOMIC DNA]</scope>
</reference>
<dbReference type="Proteomes" id="UP000004491">
    <property type="component" value="Unassembled WGS sequence"/>
</dbReference>
<accession>G2DD23</accession>
<keyword evidence="1" id="KW-0813">Transport</keyword>
<dbReference type="GO" id="GO:0020037">
    <property type="term" value="F:heme binding"/>
    <property type="evidence" value="ECO:0007669"/>
    <property type="project" value="InterPro"/>
</dbReference>
<dbReference type="PANTHER" id="PTHR33751">
    <property type="entry name" value="CBB3-TYPE CYTOCHROME C OXIDASE SUBUNIT FIXP"/>
    <property type="match status" value="1"/>
</dbReference>
<dbReference type="SUPFAM" id="SSF46626">
    <property type="entry name" value="Cytochrome c"/>
    <property type="match status" value="2"/>
</dbReference>
<comment type="caution">
    <text evidence="8">The sequence shown here is derived from an EMBL/GenBank/DDBJ whole genome shotgun (WGS) entry which is preliminary data.</text>
</comment>
<feature type="domain" description="Cytochrome c" evidence="7">
    <location>
        <begin position="202"/>
        <end position="283"/>
    </location>
</feature>
<keyword evidence="5 6" id="KW-0408">Iron</keyword>
<evidence type="ECO:0000256" key="2">
    <source>
        <dbReference type="ARBA" id="ARBA00022617"/>
    </source>
</evidence>
<dbReference type="AlphaFoldDB" id="G2DD23"/>
<dbReference type="EMBL" id="AFOC01000036">
    <property type="protein sequence ID" value="EGV51463.1"/>
    <property type="molecule type" value="Genomic_DNA"/>
</dbReference>
<organism evidence="8 9">
    <name type="scientific">endosymbiont of Riftia pachyptila</name>
    <name type="common">vent Ph05</name>
    <dbReference type="NCBI Taxonomy" id="1048808"/>
    <lineage>
        <taxon>Bacteria</taxon>
        <taxon>Pseudomonadati</taxon>
        <taxon>Pseudomonadota</taxon>
        <taxon>Gammaproteobacteria</taxon>
        <taxon>sulfur-oxidizing symbionts</taxon>
    </lineage>
</organism>
<dbReference type="InterPro" id="IPR009056">
    <property type="entry name" value="Cyt_c-like_dom"/>
</dbReference>
<keyword evidence="2 6" id="KW-0349">Heme</keyword>
<keyword evidence="9" id="KW-1185">Reference proteome</keyword>
<proteinExistence type="predicted"/>
<evidence type="ECO:0000256" key="6">
    <source>
        <dbReference type="PROSITE-ProRule" id="PRU00433"/>
    </source>
</evidence>
<dbReference type="Pfam" id="PF00034">
    <property type="entry name" value="Cytochrom_C"/>
    <property type="match status" value="1"/>
</dbReference>
<name>G2DD23_9GAMM</name>
<dbReference type="PROSITE" id="PS51007">
    <property type="entry name" value="CYTC"/>
    <property type="match status" value="1"/>
</dbReference>
<evidence type="ECO:0000256" key="3">
    <source>
        <dbReference type="ARBA" id="ARBA00022723"/>
    </source>
</evidence>
<evidence type="ECO:0000313" key="9">
    <source>
        <dbReference type="Proteomes" id="UP000004491"/>
    </source>
</evidence>
<keyword evidence="3 6" id="KW-0479">Metal-binding</keyword>
<dbReference type="InterPro" id="IPR036909">
    <property type="entry name" value="Cyt_c-like_dom_sf"/>
</dbReference>
<dbReference type="InterPro" id="IPR050597">
    <property type="entry name" value="Cytochrome_c_Oxidase_Subunit"/>
</dbReference>
<dbReference type="PANTHER" id="PTHR33751:SF9">
    <property type="entry name" value="CYTOCHROME C4"/>
    <property type="match status" value="1"/>
</dbReference>
<keyword evidence="4" id="KW-0249">Electron transport</keyword>
<protein>
    <submittedName>
        <fullName evidence="8">Cytochrome c, class I</fullName>
    </submittedName>
</protein>
<dbReference type="Gene3D" id="1.10.760.10">
    <property type="entry name" value="Cytochrome c-like domain"/>
    <property type="match status" value="2"/>
</dbReference>
<dbReference type="GO" id="GO:0009055">
    <property type="term" value="F:electron transfer activity"/>
    <property type="evidence" value="ECO:0007669"/>
    <property type="project" value="InterPro"/>
</dbReference>
<evidence type="ECO:0000259" key="7">
    <source>
        <dbReference type="PROSITE" id="PS51007"/>
    </source>
</evidence>
<evidence type="ECO:0000256" key="5">
    <source>
        <dbReference type="ARBA" id="ARBA00023004"/>
    </source>
</evidence>
<gene>
    <name evidence="8" type="ORF">Rifp1Sym_bi00050</name>
</gene>